<dbReference type="EMBL" id="MHIH01000006">
    <property type="protein sequence ID" value="OGY47942.1"/>
    <property type="molecule type" value="Genomic_DNA"/>
</dbReference>
<feature type="transmembrane region" description="Helical" evidence="1">
    <location>
        <begin position="125"/>
        <end position="143"/>
    </location>
</feature>
<feature type="transmembrane region" description="Helical" evidence="1">
    <location>
        <begin position="360"/>
        <end position="378"/>
    </location>
</feature>
<evidence type="ECO:0000313" key="3">
    <source>
        <dbReference type="Proteomes" id="UP000178747"/>
    </source>
</evidence>
<comment type="caution">
    <text evidence="2">The sequence shown here is derived from an EMBL/GenBank/DDBJ whole genome shotgun (WGS) entry which is preliminary data.</text>
</comment>
<sequence>MRAVQSIINFFEKRQRLSYLLVFIVAFSLFTYLQLDPTFADPDSFYHAKMALLLRDVGAITEFPWLTATTLKYNYIDHHFLYHLILIPFVSLYSPLLGLKIATILFASVSVVVFFWFLKQLRVRGAFWYALFLLTINPFIFRLNLAKAQALVLILLFFGLYFLFHRYYLALLLTSCLYVWLYGGWPLILVVTVIYLLVNWLISRKEKGKLRSKTVIQSLGLFFSVVIGVLAGLFFSPYFAKNFYFYWQQSFKIAVINYQSLIGVGGEWYPYLLPDLVLSAIPFFVLFIVAIVLFVYHFKHQTVNSWLFLIFSVLFFILTLKSRRNVEYFIPFALCFSALVITRILELSNRVLSQPKIKRLLVLSPLVILILISPVFYYDLGAIKTSFQNGFSWTKFSEPTRWLREHTEFGSIVFHSDWDEFPLLFYHNIWNYYIVGLDPTFMYEYDQDLHRYWVDITTGKEKENLYPVIKSIFGASYVFVDINQNTDFDQNLANNFNFEEVFENEEARIYQVK</sequence>
<accession>A0A1G1Y6I3</accession>
<keyword evidence="1" id="KW-1133">Transmembrane helix</keyword>
<gene>
    <name evidence="2" type="ORF">A3J62_02970</name>
</gene>
<keyword evidence="1" id="KW-0812">Transmembrane</keyword>
<evidence type="ECO:0000256" key="1">
    <source>
        <dbReference type="SAM" id="Phobius"/>
    </source>
</evidence>
<evidence type="ECO:0000313" key="2">
    <source>
        <dbReference type="EMBL" id="OGY47942.1"/>
    </source>
</evidence>
<feature type="transmembrane region" description="Helical" evidence="1">
    <location>
        <begin position="303"/>
        <end position="322"/>
    </location>
</feature>
<keyword evidence="1" id="KW-0472">Membrane</keyword>
<feature type="transmembrane region" description="Helical" evidence="1">
    <location>
        <begin position="276"/>
        <end position="296"/>
    </location>
</feature>
<reference evidence="2 3" key="1">
    <citation type="journal article" date="2016" name="Nat. Commun.">
        <title>Thousands of microbial genomes shed light on interconnected biogeochemical processes in an aquifer system.</title>
        <authorList>
            <person name="Anantharaman K."/>
            <person name="Brown C.T."/>
            <person name="Hug L.A."/>
            <person name="Sharon I."/>
            <person name="Castelle C.J."/>
            <person name="Probst A.J."/>
            <person name="Thomas B.C."/>
            <person name="Singh A."/>
            <person name="Wilkins M.J."/>
            <person name="Karaoz U."/>
            <person name="Brodie E.L."/>
            <person name="Williams K.H."/>
            <person name="Hubbard S.S."/>
            <person name="Banfield J.F."/>
        </authorList>
    </citation>
    <scope>NUCLEOTIDE SEQUENCE [LARGE SCALE GENOMIC DNA]</scope>
</reference>
<evidence type="ECO:0008006" key="4">
    <source>
        <dbReference type="Google" id="ProtNLM"/>
    </source>
</evidence>
<feature type="transmembrane region" description="Helical" evidence="1">
    <location>
        <begin position="17"/>
        <end position="35"/>
    </location>
</feature>
<proteinExistence type="predicted"/>
<dbReference type="AlphaFoldDB" id="A0A1G1Y6I3"/>
<feature type="transmembrane region" description="Helical" evidence="1">
    <location>
        <begin position="80"/>
        <end position="96"/>
    </location>
</feature>
<feature type="transmembrane region" description="Helical" evidence="1">
    <location>
        <begin position="219"/>
        <end position="240"/>
    </location>
</feature>
<feature type="transmembrane region" description="Helical" evidence="1">
    <location>
        <begin position="101"/>
        <end position="119"/>
    </location>
</feature>
<organism evidence="2 3">
    <name type="scientific">Candidatus Buchananbacteria bacterium RIFCSPHIGHO2_02_FULL_38_8</name>
    <dbReference type="NCBI Taxonomy" id="1797538"/>
    <lineage>
        <taxon>Bacteria</taxon>
        <taxon>Candidatus Buchananiibacteriota</taxon>
    </lineage>
</organism>
<dbReference type="Proteomes" id="UP000178747">
    <property type="component" value="Unassembled WGS sequence"/>
</dbReference>
<protein>
    <recommendedName>
        <fullName evidence="4">Glycosyltransferase RgtA/B/C/D-like domain-containing protein</fullName>
    </recommendedName>
</protein>
<feature type="transmembrane region" description="Helical" evidence="1">
    <location>
        <begin position="328"/>
        <end position="348"/>
    </location>
</feature>
<name>A0A1G1Y6I3_9BACT</name>
<feature type="transmembrane region" description="Helical" evidence="1">
    <location>
        <begin position="177"/>
        <end position="198"/>
    </location>
</feature>
<feature type="transmembrane region" description="Helical" evidence="1">
    <location>
        <begin position="150"/>
        <end position="171"/>
    </location>
</feature>